<dbReference type="AlphaFoldDB" id="A0A8X8GKB0"/>
<proteinExistence type="predicted"/>
<gene>
    <name evidence="1" type="ORF">KW868_17885</name>
</gene>
<sequence length="62" mass="7329">MKFTASLFFSYRVEAWTKRFDSEEAEKLDDFGKLLHNPKLNSAHAFLDRHLDWSGRLLIICI</sequence>
<dbReference type="EMBL" id="JAHWXT010000007">
    <property type="protein sequence ID" value="MCF0266326.1"/>
    <property type="molecule type" value="Genomic_DNA"/>
</dbReference>
<comment type="caution">
    <text evidence="1">The sequence shown here is derived from an EMBL/GenBank/DDBJ whole genome shotgun (WGS) entry which is preliminary data.</text>
</comment>
<name>A0A8X8GKB0_ACIGI</name>
<reference evidence="1" key="1">
    <citation type="submission" date="2021-07" db="EMBL/GenBank/DDBJ databases">
        <authorList>
            <person name="Fernandez M."/>
            <person name="Pereira P."/>
            <person name="Torres Tejerizo G.A."/>
            <person name="Gonzalez P."/>
            <person name="Agostini E."/>
        </authorList>
    </citation>
    <scope>NUCLEOTIDE SEQUENCE</scope>
    <source>
        <strain evidence="1">SFC 500-1A</strain>
    </source>
</reference>
<evidence type="ECO:0000313" key="1">
    <source>
        <dbReference type="EMBL" id="MCF0266326.1"/>
    </source>
</evidence>
<evidence type="ECO:0000313" key="2">
    <source>
        <dbReference type="Proteomes" id="UP000887320"/>
    </source>
</evidence>
<organism evidence="1 2">
    <name type="scientific">Acinetobacter guillouiae</name>
    <name type="common">Acinetobacter genomosp. 11</name>
    <dbReference type="NCBI Taxonomy" id="106649"/>
    <lineage>
        <taxon>Bacteria</taxon>
        <taxon>Pseudomonadati</taxon>
        <taxon>Pseudomonadota</taxon>
        <taxon>Gammaproteobacteria</taxon>
        <taxon>Moraxellales</taxon>
        <taxon>Moraxellaceae</taxon>
        <taxon>Acinetobacter</taxon>
    </lineage>
</organism>
<protein>
    <submittedName>
        <fullName evidence="1">Uncharacterized protein</fullName>
    </submittedName>
</protein>
<dbReference type="RefSeq" id="WP_234624131.1">
    <property type="nucleotide sequence ID" value="NZ_JAHWXT010000007.1"/>
</dbReference>
<accession>A0A8X8GKB0</accession>
<dbReference type="Proteomes" id="UP000887320">
    <property type="component" value="Unassembled WGS sequence"/>
</dbReference>